<feature type="domain" description="STAS" evidence="3">
    <location>
        <begin position="43"/>
        <end position="151"/>
    </location>
</feature>
<dbReference type="InterPro" id="IPR003658">
    <property type="entry name" value="Anti-sigma_ant"/>
</dbReference>
<dbReference type="Pfam" id="PF01740">
    <property type="entry name" value="STAS"/>
    <property type="match status" value="1"/>
</dbReference>
<name>A0A9X4MEA5_9CYAN</name>
<dbReference type="PANTHER" id="PTHR33495:SF2">
    <property type="entry name" value="ANTI-SIGMA FACTOR ANTAGONIST TM_1081-RELATED"/>
    <property type="match status" value="1"/>
</dbReference>
<comment type="caution">
    <text evidence="4">The sequence shown here is derived from an EMBL/GenBank/DDBJ whole genome shotgun (WGS) entry which is preliminary data.</text>
</comment>
<dbReference type="CDD" id="cd07043">
    <property type="entry name" value="STAS_anti-anti-sigma_factors"/>
    <property type="match status" value="1"/>
</dbReference>
<sequence>MPFIFCIFWTSVEKANTIYPQIKVRSYPLEVIIPEPLTLTVSLRGSLEVKDNYQLIRLAGLLDAFSEPAFKKVIGKCVEDGPYNVILDLSTIDFIDSSGLGVLVQMAKKTQTLDGTLQIITNARVTQTVKLVRLDQFLTLQTSIDEALAKLAKTSKD</sequence>
<dbReference type="EMBL" id="VBTY01000055">
    <property type="protein sequence ID" value="MDG3494604.1"/>
    <property type="molecule type" value="Genomic_DNA"/>
</dbReference>
<dbReference type="Gene3D" id="3.30.750.24">
    <property type="entry name" value="STAS domain"/>
    <property type="match status" value="1"/>
</dbReference>
<dbReference type="PROSITE" id="PS50801">
    <property type="entry name" value="STAS"/>
    <property type="match status" value="1"/>
</dbReference>
<dbReference type="GO" id="GO:0043856">
    <property type="term" value="F:anti-sigma factor antagonist activity"/>
    <property type="evidence" value="ECO:0007669"/>
    <property type="project" value="InterPro"/>
</dbReference>
<dbReference type="PANTHER" id="PTHR33495">
    <property type="entry name" value="ANTI-SIGMA FACTOR ANTAGONIST TM_1081-RELATED-RELATED"/>
    <property type="match status" value="1"/>
</dbReference>
<organism evidence="4 5">
    <name type="scientific">Pseudanabaena catenata USMAC16</name>
    <dbReference type="NCBI Taxonomy" id="1855837"/>
    <lineage>
        <taxon>Bacteria</taxon>
        <taxon>Bacillati</taxon>
        <taxon>Cyanobacteriota</taxon>
        <taxon>Cyanophyceae</taxon>
        <taxon>Pseudanabaenales</taxon>
        <taxon>Pseudanabaenaceae</taxon>
        <taxon>Pseudanabaena</taxon>
    </lineage>
</organism>
<dbReference type="RefSeq" id="WP_009626686.1">
    <property type="nucleotide sequence ID" value="NZ_VBTY01000055.1"/>
</dbReference>
<evidence type="ECO:0000259" key="3">
    <source>
        <dbReference type="PROSITE" id="PS50801"/>
    </source>
</evidence>
<evidence type="ECO:0000313" key="4">
    <source>
        <dbReference type="EMBL" id="MDG3494604.1"/>
    </source>
</evidence>
<protein>
    <recommendedName>
        <fullName evidence="2">Anti-sigma factor antagonist</fullName>
    </recommendedName>
</protein>
<proteinExistence type="inferred from homology"/>
<reference evidence="4" key="1">
    <citation type="submission" date="2019-05" db="EMBL/GenBank/DDBJ databases">
        <title>Whole genome sequencing of Pseudanabaena catenata USMAC16.</title>
        <authorList>
            <person name="Khan Z."/>
            <person name="Omar W.M."/>
            <person name="Convey P."/>
            <person name="Merican F."/>
            <person name="Najimudin N."/>
        </authorList>
    </citation>
    <scope>NUCLEOTIDE SEQUENCE</scope>
    <source>
        <strain evidence="4">USMAC16</strain>
    </source>
</reference>
<dbReference type="SUPFAM" id="SSF52091">
    <property type="entry name" value="SpoIIaa-like"/>
    <property type="match status" value="1"/>
</dbReference>
<dbReference type="Proteomes" id="UP001152872">
    <property type="component" value="Unassembled WGS sequence"/>
</dbReference>
<evidence type="ECO:0000313" key="5">
    <source>
        <dbReference type="Proteomes" id="UP001152872"/>
    </source>
</evidence>
<evidence type="ECO:0000256" key="1">
    <source>
        <dbReference type="ARBA" id="ARBA00009013"/>
    </source>
</evidence>
<keyword evidence="5" id="KW-1185">Reference proteome</keyword>
<dbReference type="InterPro" id="IPR036513">
    <property type="entry name" value="STAS_dom_sf"/>
</dbReference>
<comment type="similarity">
    <text evidence="1 2">Belongs to the anti-sigma-factor antagonist family.</text>
</comment>
<accession>A0A9X4MEA5</accession>
<evidence type="ECO:0000256" key="2">
    <source>
        <dbReference type="RuleBase" id="RU003749"/>
    </source>
</evidence>
<dbReference type="AlphaFoldDB" id="A0A9X4MEA5"/>
<dbReference type="NCBIfam" id="TIGR00377">
    <property type="entry name" value="ant_ant_sig"/>
    <property type="match status" value="1"/>
</dbReference>
<dbReference type="InterPro" id="IPR002645">
    <property type="entry name" value="STAS_dom"/>
</dbReference>
<gene>
    <name evidence="4" type="ORF">FEV09_08525</name>
</gene>